<dbReference type="RefSeq" id="WP_186746435.1">
    <property type="nucleotide sequence ID" value="NZ_CP060394.1"/>
</dbReference>
<feature type="transmembrane region" description="Helical" evidence="1">
    <location>
        <begin position="131"/>
        <end position="150"/>
    </location>
</feature>
<feature type="transmembrane region" description="Helical" evidence="1">
    <location>
        <begin position="94"/>
        <end position="119"/>
    </location>
</feature>
<protein>
    <submittedName>
        <fullName evidence="2">Uncharacterized protein</fullName>
    </submittedName>
</protein>
<reference evidence="2 3" key="1">
    <citation type="submission" date="2020-08" db="EMBL/GenBank/DDBJ databases">
        <title>Edaphobacter telluris sp. nov. and Acidobacterium dinghuensis sp. nov., two acidobacteria isolated from forest soil.</title>
        <authorList>
            <person name="Fu J."/>
            <person name="Qiu L."/>
        </authorList>
    </citation>
    <scope>NUCLEOTIDE SEQUENCE [LARGE SCALE GENOMIC DNA]</scope>
    <source>
        <strain evidence="2">4Y35</strain>
    </source>
</reference>
<evidence type="ECO:0000313" key="2">
    <source>
        <dbReference type="EMBL" id="QNI34340.1"/>
    </source>
</evidence>
<evidence type="ECO:0000256" key="1">
    <source>
        <dbReference type="SAM" id="Phobius"/>
    </source>
</evidence>
<keyword evidence="3" id="KW-1185">Reference proteome</keyword>
<dbReference type="AlphaFoldDB" id="A0A7G8BP70"/>
<feature type="transmembrane region" description="Helical" evidence="1">
    <location>
        <begin position="64"/>
        <end position="82"/>
    </location>
</feature>
<keyword evidence="1" id="KW-0472">Membrane</keyword>
<sequence length="247" mass="27846">MASLSQGAIARPLNPAIGRNGLIDRYFYFAMSLLFAAIVLLGFSRTVNKNLFHPAIPRPLLLSFHAAAFSAWVMFFIFQSALVRKHNVKLHRLLGWFGAALGAIMVPLGVTTSIVMGHFDAVQLHLSDPTFLSIPFYDMLAFAVSLGLAIYWRRKPESHRRLLFIATCSLMDAAFGRFDFLFNNNLFFPCLDTLILLGVARDLLVNRRAHPVYRYALPLVIVGQSLSIYLWRGAPSWWLSITNAMLR</sequence>
<gene>
    <name evidence="2" type="ORF">H7849_10845</name>
</gene>
<feature type="transmembrane region" description="Helical" evidence="1">
    <location>
        <begin position="212"/>
        <end position="231"/>
    </location>
</feature>
<dbReference type="KEGG" id="adin:H7849_10845"/>
<feature type="transmembrane region" description="Helical" evidence="1">
    <location>
        <begin position="26"/>
        <end position="44"/>
    </location>
</feature>
<keyword evidence="1" id="KW-1133">Transmembrane helix</keyword>
<name>A0A7G8BP70_9BACT</name>
<keyword evidence="1" id="KW-0812">Transmembrane</keyword>
<proteinExistence type="predicted"/>
<accession>A0A7G8BP70</accession>
<dbReference type="Proteomes" id="UP000515312">
    <property type="component" value="Chromosome"/>
</dbReference>
<evidence type="ECO:0000313" key="3">
    <source>
        <dbReference type="Proteomes" id="UP000515312"/>
    </source>
</evidence>
<dbReference type="EMBL" id="CP060394">
    <property type="protein sequence ID" value="QNI34340.1"/>
    <property type="molecule type" value="Genomic_DNA"/>
</dbReference>
<organism evidence="2 3">
    <name type="scientific">Alloacidobacterium dinghuense</name>
    <dbReference type="NCBI Taxonomy" id="2763107"/>
    <lineage>
        <taxon>Bacteria</taxon>
        <taxon>Pseudomonadati</taxon>
        <taxon>Acidobacteriota</taxon>
        <taxon>Terriglobia</taxon>
        <taxon>Terriglobales</taxon>
        <taxon>Acidobacteriaceae</taxon>
        <taxon>Alloacidobacterium</taxon>
    </lineage>
</organism>